<dbReference type="InterPro" id="IPR029030">
    <property type="entry name" value="Caspase-like_dom_sf"/>
</dbReference>
<feature type="region of interest" description="Disordered" evidence="1">
    <location>
        <begin position="250"/>
        <end position="271"/>
    </location>
</feature>
<feature type="transmembrane region" description="Helical" evidence="2">
    <location>
        <begin position="659"/>
        <end position="677"/>
    </location>
</feature>
<name>L7F4D9_STRT8</name>
<dbReference type="Pfam" id="PF00656">
    <property type="entry name" value="Peptidase_C14"/>
    <property type="match status" value="1"/>
</dbReference>
<feature type="transmembrane region" description="Helical" evidence="2">
    <location>
        <begin position="314"/>
        <end position="333"/>
    </location>
</feature>
<dbReference type="InterPro" id="IPR011600">
    <property type="entry name" value="Pept_C14_caspase"/>
</dbReference>
<feature type="transmembrane region" description="Helical" evidence="2">
    <location>
        <begin position="689"/>
        <end position="707"/>
    </location>
</feature>
<evidence type="ECO:0000313" key="4">
    <source>
        <dbReference type="EMBL" id="ELP65984.1"/>
    </source>
</evidence>
<dbReference type="GO" id="GO:0006508">
    <property type="term" value="P:proteolysis"/>
    <property type="evidence" value="ECO:0007669"/>
    <property type="project" value="InterPro"/>
</dbReference>
<gene>
    <name evidence="4" type="ORF">STRTUCAR8_01764</name>
</gene>
<reference evidence="4 5" key="1">
    <citation type="journal article" date="2011" name="Plasmid">
        <title>Streptomyces turgidiscabies Car8 contains a modular pathogenicity island that shares virulence genes with other actinobacterial plant pathogens.</title>
        <authorList>
            <person name="Huguet-Tapia J.C."/>
            <person name="Badger J.H."/>
            <person name="Loria R."/>
            <person name="Pettis G.S."/>
        </authorList>
    </citation>
    <scope>NUCLEOTIDE SEQUENCE [LARGE SCALE GENOMIC DNA]</scope>
    <source>
        <strain evidence="4 5">Car8</strain>
    </source>
</reference>
<feature type="domain" description="Peptidase C14 caspase" evidence="3">
    <location>
        <begin position="12"/>
        <end position="208"/>
    </location>
</feature>
<feature type="transmembrane region" description="Helical" evidence="2">
    <location>
        <begin position="467"/>
        <end position="483"/>
    </location>
</feature>
<dbReference type="NCBIfam" id="NF047832">
    <property type="entry name" value="caspase_w_EACC1"/>
    <property type="match status" value="1"/>
</dbReference>
<dbReference type="EMBL" id="AEJB01000361">
    <property type="protein sequence ID" value="ELP65984.1"/>
    <property type="molecule type" value="Genomic_DNA"/>
</dbReference>
<protein>
    <recommendedName>
        <fullName evidence="3">Peptidase C14 caspase domain-containing protein</fullName>
    </recommendedName>
</protein>
<dbReference type="Gene3D" id="3.40.50.1460">
    <property type="match status" value="1"/>
</dbReference>
<proteinExistence type="predicted"/>
<evidence type="ECO:0000256" key="2">
    <source>
        <dbReference type="SAM" id="Phobius"/>
    </source>
</evidence>
<accession>L7F4D9</accession>
<dbReference type="GO" id="GO:0004197">
    <property type="term" value="F:cysteine-type endopeptidase activity"/>
    <property type="evidence" value="ECO:0007669"/>
    <property type="project" value="InterPro"/>
</dbReference>
<keyword evidence="2" id="KW-1133">Transmembrane helix</keyword>
<dbReference type="AlphaFoldDB" id="L7F4D9"/>
<evidence type="ECO:0000256" key="1">
    <source>
        <dbReference type="SAM" id="MobiDB-lite"/>
    </source>
</evidence>
<evidence type="ECO:0000313" key="5">
    <source>
        <dbReference type="Proteomes" id="UP000010931"/>
    </source>
</evidence>
<comment type="caution">
    <text evidence="4">The sequence shown here is derived from an EMBL/GenBank/DDBJ whole genome shotgun (WGS) entry which is preliminary data.</text>
</comment>
<evidence type="ECO:0000259" key="3">
    <source>
        <dbReference type="Pfam" id="PF00656"/>
    </source>
</evidence>
<keyword evidence="2" id="KW-0472">Membrane</keyword>
<sequence length="824" mass="91558">MTLRLPDPRGSRAVLIGTSRYDSDLPDLLAVRNNLEVLQELLTSDAFGGFPSRRCTVVQDAPDPRSVCATIREAAMTATDTLLIYFSGHGVLNDNLILHLALTGTDESDLRWTAIPFDAIREILEESPCPNKILILDCCNSGRVLDTLMGRTELADALTIRGTYILTSSANAPSYAPAGERYTAFTGEFIRLLRDGLPGSPELLTLSSLYDPLTKSLSRRGYPEPRQQSSDGHARLGVVRNRARILPVRAVTGDGTAEETSSDRPPSGEIRFKPSRTFHHIRNWGIALPVSLSLLMAISALPPLEGDSIDLANPGHVAVVLIGVAFIALLHFLGRRNPADYSLVLSSDGIELQYGNSRHFSYPWHGISRCWIRQRPQSRLRRRRYDLMVRPMPAVLPQMAGRGTPGPHQEDAEGTLRFADLRRIRKKPEAVESALATYAGAAWTPSPDFAVRRAATTEPVFTADRRFLAVLAVLGTAMGYITIPLRELMRPVEVFSALTPLVLCALSFSTTWFAISRFVRPVRLTVGAAGLTLTRGTLQIAYAWSEIERIAVVAWPRGVVTWPHGLRHLGLLAIRPIGRIEERIDRTNWWLPKLVPGALTLCLLPEITHDRRLLETALARFADEEQLALPGQAWLRTSARVPAPLRTGSTFVGRQPMEVSALIGLVLWVPAMITSALADLPQIPDEVAALNNLWFPLSFFGFLAYLLTGTHHIHLHIGPSGLTIRAFGILQLHIRWRDVERIGIVARSDPKEHALVLYPRHKVAPPKAWWLLPFRLRHGGLRILTLEHYRIDDSPEGLDQAIVRYAGRRHTLMTQLRQTGPKKK</sequence>
<keyword evidence="5" id="KW-1185">Reference proteome</keyword>
<feature type="transmembrane region" description="Helical" evidence="2">
    <location>
        <begin position="495"/>
        <end position="515"/>
    </location>
</feature>
<organism evidence="4 5">
    <name type="scientific">Streptomyces turgidiscabies (strain Car8)</name>
    <dbReference type="NCBI Taxonomy" id="698760"/>
    <lineage>
        <taxon>Bacteria</taxon>
        <taxon>Bacillati</taxon>
        <taxon>Actinomycetota</taxon>
        <taxon>Actinomycetes</taxon>
        <taxon>Kitasatosporales</taxon>
        <taxon>Streptomycetaceae</taxon>
        <taxon>Streptomyces</taxon>
    </lineage>
</organism>
<dbReference type="STRING" id="85558.T45_09176"/>
<feature type="transmembrane region" description="Helical" evidence="2">
    <location>
        <begin position="281"/>
        <end position="302"/>
    </location>
</feature>
<dbReference type="SUPFAM" id="SSF52129">
    <property type="entry name" value="Caspase-like"/>
    <property type="match status" value="1"/>
</dbReference>
<keyword evidence="2" id="KW-0812">Transmembrane</keyword>
<dbReference type="PATRIC" id="fig|698760.3.peg.5296"/>
<dbReference type="Proteomes" id="UP000010931">
    <property type="component" value="Unassembled WGS sequence"/>
</dbReference>
<dbReference type="RefSeq" id="WP_006378918.1">
    <property type="nucleotide sequence ID" value="NZ_AEJB01000361.1"/>
</dbReference>